<evidence type="ECO:0000256" key="6">
    <source>
        <dbReference type="ARBA" id="ARBA00023004"/>
    </source>
</evidence>
<dbReference type="OrthoDB" id="186462at2759"/>
<comment type="function">
    <text evidence="9">Stores iron in a soluble, non-toxic, readily available form. Important for iron homeostasis. Has ferroxidase activity. Iron is taken up in the ferrous form and deposited as ferric hydroxides after oxidation. Also plays a role in delivery of iron to cells. Mediates iron uptake in capsule cells of the developing kidney. Delivery to lysosomes is mediated by the cargo receptor NCOA4 for autophagic degradation and release of iron.</text>
</comment>
<dbReference type="PANTHER" id="PTHR11431">
    <property type="entry name" value="FERRITIN"/>
    <property type="match status" value="1"/>
</dbReference>
<comment type="subunit">
    <text evidence="8">Oligomer of 24 subunits. There are two types of subunits: L (light) chain and H (heavy) chain. The major chain can be light or heavy, depending on the species and tissue type. The functional molecule forms a roughly spherical shell with a diameter of 12 nm and contains a central cavity into which the insoluble mineral iron core is deposited. Interacts with NCOA4; NCOA4 promotes targeting of the iron-binding ferritin complex to autolysosomes following starvation or iron depletion.</text>
</comment>
<dbReference type="GO" id="GO:0005764">
    <property type="term" value="C:lysosome"/>
    <property type="evidence" value="ECO:0007669"/>
    <property type="project" value="UniProtKB-SubCell"/>
</dbReference>
<dbReference type="InterPro" id="IPR009078">
    <property type="entry name" value="Ferritin-like_SF"/>
</dbReference>
<dbReference type="Gene3D" id="1.20.1260.10">
    <property type="match status" value="1"/>
</dbReference>
<evidence type="ECO:0000256" key="7">
    <source>
        <dbReference type="ARBA" id="ARBA00023228"/>
    </source>
</evidence>
<evidence type="ECO:0000256" key="3">
    <source>
        <dbReference type="ARBA" id="ARBA00007513"/>
    </source>
</evidence>
<name>A0A1S3AQF0_ERIEU</name>
<dbReference type="SUPFAM" id="SSF47240">
    <property type="entry name" value="Ferritin-like"/>
    <property type="match status" value="1"/>
</dbReference>
<evidence type="ECO:0000256" key="2">
    <source>
        <dbReference type="ARBA" id="ARBA00004419"/>
    </source>
</evidence>
<dbReference type="InterPro" id="IPR001519">
    <property type="entry name" value="Ferritin"/>
</dbReference>
<comment type="catalytic activity">
    <reaction evidence="10">
        <text>4 Fe(2+) + O2 + 4 H(+) = 4 Fe(3+) + 2 H2O</text>
        <dbReference type="Rhea" id="RHEA:11148"/>
        <dbReference type="ChEBI" id="CHEBI:15377"/>
        <dbReference type="ChEBI" id="CHEBI:15378"/>
        <dbReference type="ChEBI" id="CHEBI:15379"/>
        <dbReference type="ChEBI" id="CHEBI:29033"/>
        <dbReference type="ChEBI" id="CHEBI:29034"/>
        <dbReference type="EC" id="1.16.3.1"/>
    </reaction>
</comment>
<dbReference type="FunFam" id="1.20.1260.10:FF:000002">
    <property type="entry name" value="Ferritin, mitochondrial"/>
    <property type="match status" value="1"/>
</dbReference>
<feature type="binding site" evidence="11">
    <location>
        <position position="142"/>
    </location>
    <ligand>
        <name>Fe cation</name>
        <dbReference type="ChEBI" id="CHEBI:24875"/>
        <label>2</label>
    </ligand>
</feature>
<feature type="domain" description="Ferritin-like diiron" evidence="13">
    <location>
        <begin position="11"/>
        <end position="160"/>
    </location>
</feature>
<evidence type="ECO:0000256" key="8">
    <source>
        <dbReference type="ARBA" id="ARBA00044959"/>
    </source>
</evidence>
<evidence type="ECO:0000256" key="11">
    <source>
        <dbReference type="PIRSR" id="PIRSR601519-1"/>
    </source>
</evidence>
<reference evidence="15" key="1">
    <citation type="submission" date="2025-08" db="UniProtKB">
        <authorList>
            <consortium name="RefSeq"/>
        </authorList>
    </citation>
    <scope>IDENTIFICATION</scope>
</reference>
<keyword evidence="4 12" id="KW-0409">Iron storage</keyword>
<evidence type="ECO:0000256" key="5">
    <source>
        <dbReference type="ARBA" id="ARBA00022723"/>
    </source>
</evidence>
<protein>
    <recommendedName>
        <fullName evidence="12">Ferritin</fullName>
    </recommendedName>
</protein>
<keyword evidence="5 11" id="KW-0479">Metal-binding</keyword>
<gene>
    <name evidence="15" type="primary">LOC103128087</name>
</gene>
<dbReference type="RefSeq" id="XP_007539022.1">
    <property type="nucleotide sequence ID" value="XM_007538960.1"/>
</dbReference>
<dbReference type="Proteomes" id="UP001652624">
    <property type="component" value="Chromosome X"/>
</dbReference>
<proteinExistence type="inferred from homology"/>
<dbReference type="GO" id="GO:0006879">
    <property type="term" value="P:intracellular iron ion homeostasis"/>
    <property type="evidence" value="ECO:0007669"/>
    <property type="project" value="UniProtKB-KW"/>
</dbReference>
<evidence type="ECO:0000256" key="9">
    <source>
        <dbReference type="ARBA" id="ARBA00045964"/>
    </source>
</evidence>
<evidence type="ECO:0000313" key="14">
    <source>
        <dbReference type="Proteomes" id="UP001652624"/>
    </source>
</evidence>
<accession>A0A1S3AQF0</accession>
<organism evidence="14 15">
    <name type="scientific">Erinaceus europaeus</name>
    <name type="common">Western European hedgehog</name>
    <dbReference type="NCBI Taxonomy" id="9365"/>
    <lineage>
        <taxon>Eukaryota</taxon>
        <taxon>Metazoa</taxon>
        <taxon>Chordata</taxon>
        <taxon>Craniata</taxon>
        <taxon>Vertebrata</taxon>
        <taxon>Euteleostomi</taxon>
        <taxon>Mammalia</taxon>
        <taxon>Eutheria</taxon>
        <taxon>Laurasiatheria</taxon>
        <taxon>Eulipotyphla</taxon>
        <taxon>Erinaceidae</taxon>
        <taxon>Erinaceinae</taxon>
        <taxon>Erinaceus</taxon>
    </lineage>
</organism>
<dbReference type="GO" id="GO:0006826">
    <property type="term" value="P:iron ion transport"/>
    <property type="evidence" value="ECO:0007669"/>
    <property type="project" value="InterPro"/>
</dbReference>
<evidence type="ECO:0000256" key="12">
    <source>
        <dbReference type="RuleBase" id="RU361145"/>
    </source>
</evidence>
<comment type="similarity">
    <text evidence="3 12">Belongs to the ferritin family.</text>
</comment>
<dbReference type="GO" id="GO:0005776">
    <property type="term" value="C:autophagosome"/>
    <property type="evidence" value="ECO:0007669"/>
    <property type="project" value="UniProtKB-SubCell"/>
</dbReference>
<keyword evidence="14" id="KW-1185">Reference proteome</keyword>
<evidence type="ECO:0000256" key="10">
    <source>
        <dbReference type="ARBA" id="ARBA00047990"/>
    </source>
</evidence>
<comment type="function">
    <text evidence="12">Stores iron in a soluble, non-toxic, readily available form. Important for iron homeostasis. Iron is taken up in the ferrous form and deposited as ferric hydroxides after oxidation.</text>
</comment>
<dbReference type="InterPro" id="IPR008331">
    <property type="entry name" value="Ferritin_DPS_dom"/>
</dbReference>
<evidence type="ECO:0000259" key="13">
    <source>
        <dbReference type="PROSITE" id="PS50905"/>
    </source>
</evidence>
<dbReference type="AlphaFoldDB" id="A0A1S3AQF0"/>
<dbReference type="GeneID" id="103128087"/>
<evidence type="ECO:0000256" key="1">
    <source>
        <dbReference type="ARBA" id="ARBA00004371"/>
    </source>
</evidence>
<dbReference type="GO" id="GO:0004322">
    <property type="term" value="F:ferroxidase activity"/>
    <property type="evidence" value="ECO:0007669"/>
    <property type="project" value="UniProtKB-EC"/>
</dbReference>
<dbReference type="InParanoid" id="A0A1S3AQF0"/>
<dbReference type="eggNOG" id="KOG2332">
    <property type="taxonomic scope" value="Eukaryota"/>
</dbReference>
<dbReference type="PANTHER" id="PTHR11431:SF37">
    <property type="entry name" value="FERRITIN HEAVY CHAIN"/>
    <property type="match status" value="1"/>
</dbReference>
<dbReference type="InterPro" id="IPR012347">
    <property type="entry name" value="Ferritin-like"/>
</dbReference>
<evidence type="ECO:0000256" key="4">
    <source>
        <dbReference type="ARBA" id="ARBA00022434"/>
    </source>
</evidence>
<keyword evidence="7" id="KW-0458">Lysosome</keyword>
<dbReference type="InterPro" id="IPR009040">
    <property type="entry name" value="Ferritin-like_diiron"/>
</dbReference>
<evidence type="ECO:0000313" key="15">
    <source>
        <dbReference type="RefSeq" id="XP_007539022.1"/>
    </source>
</evidence>
<feature type="binding site" evidence="11">
    <location>
        <position position="28"/>
    </location>
    <ligand>
        <name>Fe cation</name>
        <dbReference type="ChEBI" id="CHEBI:24875"/>
        <label>1</label>
    </ligand>
</feature>
<comment type="subcellular location">
    <subcellularLocation>
        <location evidence="2">Cytoplasmic vesicle</location>
        <location evidence="2">Autophagosome</location>
    </subcellularLocation>
    <subcellularLocation>
        <location evidence="1">Lysosome</location>
    </subcellularLocation>
</comment>
<dbReference type="PROSITE" id="PS50905">
    <property type="entry name" value="FERRITIN_LIKE"/>
    <property type="match status" value="1"/>
</dbReference>
<sequence length="180" mass="20691">MESPQKTHVRQHYNKHCEDSVNRHINLELHTYYVYLSMAHFLDREDVPLKNFSQLLLCLSSKAREQAEKLMELQNLRGGLIKLENVQKPDDTEWNSSLQVLECALSLVKRVNKSLINLYDIANDSTDAHLRNFLGRHFLQQQVQSLKELSDLINTQRKLGSQGCAEFLLDNLTLGGGSKN</sequence>
<keyword evidence="6 11" id="KW-0408">Iron</keyword>
<dbReference type="CDD" id="cd01056">
    <property type="entry name" value="Euk_Ferritin"/>
    <property type="match status" value="1"/>
</dbReference>
<dbReference type="GO" id="GO:0008198">
    <property type="term" value="F:ferrous iron binding"/>
    <property type="evidence" value="ECO:0007669"/>
    <property type="project" value="TreeGrafter"/>
</dbReference>
<dbReference type="Pfam" id="PF00210">
    <property type="entry name" value="Ferritin"/>
    <property type="match status" value="1"/>
</dbReference>
<dbReference type="GO" id="GO:0008199">
    <property type="term" value="F:ferric iron binding"/>
    <property type="evidence" value="ECO:0007669"/>
    <property type="project" value="InterPro"/>
</dbReference>